<keyword evidence="4" id="KW-0413">Isomerase</keyword>
<dbReference type="CDD" id="cd02869">
    <property type="entry name" value="PseudoU_synth_RluA_like"/>
    <property type="match status" value="1"/>
</dbReference>
<dbReference type="InterPro" id="IPR006145">
    <property type="entry name" value="PsdUridine_synth_RsuA/RluA"/>
</dbReference>
<dbReference type="STRING" id="1114972.FD35_GL001545"/>
<comment type="catalytic activity">
    <reaction evidence="1 4">
        <text>a uridine in RNA = a pseudouridine in RNA</text>
        <dbReference type="Rhea" id="RHEA:48348"/>
        <dbReference type="Rhea" id="RHEA-COMP:12068"/>
        <dbReference type="Rhea" id="RHEA-COMP:12069"/>
        <dbReference type="ChEBI" id="CHEBI:65314"/>
        <dbReference type="ChEBI" id="CHEBI:65315"/>
    </reaction>
</comment>
<dbReference type="eggNOG" id="COG0564">
    <property type="taxonomic scope" value="Bacteria"/>
</dbReference>
<dbReference type="PANTHER" id="PTHR21600:SF87">
    <property type="entry name" value="RNA PSEUDOURIDYLATE SYNTHASE DOMAIN-CONTAINING PROTEIN 1"/>
    <property type="match status" value="1"/>
</dbReference>
<reference evidence="6 7" key="1">
    <citation type="journal article" date="2015" name="Genome Announc.">
        <title>Expanding the biotechnology potential of lactobacilli through comparative genomics of 213 strains and associated genera.</title>
        <authorList>
            <person name="Sun Z."/>
            <person name="Harris H.M."/>
            <person name="McCann A."/>
            <person name="Guo C."/>
            <person name="Argimon S."/>
            <person name="Zhang W."/>
            <person name="Yang X."/>
            <person name="Jeffery I.B."/>
            <person name="Cooney J.C."/>
            <person name="Kagawa T.F."/>
            <person name="Liu W."/>
            <person name="Song Y."/>
            <person name="Salvetti E."/>
            <person name="Wrobel A."/>
            <person name="Rasinkangas P."/>
            <person name="Parkhill J."/>
            <person name="Rea M.C."/>
            <person name="O'Sullivan O."/>
            <person name="Ritari J."/>
            <person name="Douillard F.P."/>
            <person name="Paul Ross R."/>
            <person name="Yang R."/>
            <person name="Briner A.E."/>
            <person name="Felis G.E."/>
            <person name="de Vos W.M."/>
            <person name="Barrangou R."/>
            <person name="Klaenhammer T.R."/>
            <person name="Caufield P.W."/>
            <person name="Cui Y."/>
            <person name="Zhang H."/>
            <person name="O'Toole P.W."/>
        </authorList>
    </citation>
    <scope>NUCLEOTIDE SEQUENCE [LARGE SCALE GENOMIC DNA]</scope>
    <source>
        <strain evidence="6 7">DSM 15814</strain>
    </source>
</reference>
<proteinExistence type="inferred from homology"/>
<dbReference type="Proteomes" id="UP000051999">
    <property type="component" value="Unassembled WGS sequence"/>
</dbReference>
<sequence length="305" mass="34488">MGLAMVNQNEWTTQLVVTDQEAGLNIRELLRLWLIPKRLQHYLRVREDVRINNSYRPYNTHVVTGDVVTLTVRADELQTPVQTYLPDDHLTLPILFENDQLLVINKPSGVKSHPNRTDEAGTVMNFLTTQLAPQQVQPWMVHRLDMATSGAMIVAKTPLVVPILDRQISDKHIQRTYQAWVSGHFEQATGEFTDAIGRNPEDRRKRMINGENAQSALTQYEVLDTTSTASLVSLTLKTGRTHQLRVHLAGNGHPIIGDPLYQPNAESFSHQRMLLHAVKLSLILPFSDKRVTINAPLPEAFSRFG</sequence>
<keyword evidence="7" id="KW-1185">Reference proteome</keyword>
<feature type="active site" evidence="3">
    <location>
        <position position="145"/>
    </location>
</feature>
<feature type="domain" description="Pseudouridine synthase RsuA/RluA-like" evidence="5">
    <location>
        <begin position="100"/>
        <end position="249"/>
    </location>
</feature>
<name>A0A0R1RE03_9LACO</name>
<gene>
    <name evidence="6" type="ORF">FD35_GL001545</name>
</gene>
<dbReference type="InterPro" id="IPR020103">
    <property type="entry name" value="PsdUridine_synth_cat_dom_sf"/>
</dbReference>
<dbReference type="SUPFAM" id="SSF55120">
    <property type="entry name" value="Pseudouridine synthase"/>
    <property type="match status" value="1"/>
</dbReference>
<dbReference type="GO" id="GO:0000455">
    <property type="term" value="P:enzyme-directed rRNA pseudouridine synthesis"/>
    <property type="evidence" value="ECO:0007669"/>
    <property type="project" value="TreeGrafter"/>
</dbReference>
<dbReference type="AlphaFoldDB" id="A0A0R1RE03"/>
<dbReference type="InterPro" id="IPR006225">
    <property type="entry name" value="PsdUridine_synth_RluC/D"/>
</dbReference>
<evidence type="ECO:0000256" key="1">
    <source>
        <dbReference type="ARBA" id="ARBA00000073"/>
    </source>
</evidence>
<evidence type="ECO:0000256" key="2">
    <source>
        <dbReference type="ARBA" id="ARBA00010876"/>
    </source>
</evidence>
<comment type="caution">
    <text evidence="6">The sequence shown here is derived from an EMBL/GenBank/DDBJ whole genome shotgun (WGS) entry which is preliminary data.</text>
</comment>
<dbReference type="InterPro" id="IPR050188">
    <property type="entry name" value="RluA_PseudoU_synthase"/>
</dbReference>
<protein>
    <recommendedName>
        <fullName evidence="4">Pseudouridine synthase</fullName>
        <ecNumber evidence="4">5.4.99.-</ecNumber>
    </recommendedName>
</protein>
<dbReference type="GO" id="GO:0003723">
    <property type="term" value="F:RNA binding"/>
    <property type="evidence" value="ECO:0007669"/>
    <property type="project" value="InterPro"/>
</dbReference>
<dbReference type="NCBIfam" id="TIGR00005">
    <property type="entry name" value="rluA_subfam"/>
    <property type="match status" value="1"/>
</dbReference>
<dbReference type="InterPro" id="IPR006224">
    <property type="entry name" value="PsdUridine_synth_RluA-like_CS"/>
</dbReference>
<evidence type="ECO:0000256" key="4">
    <source>
        <dbReference type="RuleBase" id="RU362028"/>
    </source>
</evidence>
<dbReference type="PATRIC" id="fig|1114972.6.peg.1572"/>
<evidence type="ECO:0000313" key="7">
    <source>
        <dbReference type="Proteomes" id="UP000051999"/>
    </source>
</evidence>
<accession>A0A0R1RE03</accession>
<dbReference type="GO" id="GO:0140098">
    <property type="term" value="F:catalytic activity, acting on RNA"/>
    <property type="evidence" value="ECO:0007669"/>
    <property type="project" value="UniProtKB-ARBA"/>
</dbReference>
<dbReference type="EC" id="5.4.99.-" evidence="4"/>
<dbReference type="GO" id="GO:0009982">
    <property type="term" value="F:pseudouridine synthase activity"/>
    <property type="evidence" value="ECO:0007669"/>
    <property type="project" value="InterPro"/>
</dbReference>
<comment type="similarity">
    <text evidence="2 4">Belongs to the pseudouridine synthase RluA family.</text>
</comment>
<evidence type="ECO:0000313" key="6">
    <source>
        <dbReference type="EMBL" id="KRL52922.1"/>
    </source>
</evidence>
<evidence type="ECO:0000259" key="5">
    <source>
        <dbReference type="Pfam" id="PF00849"/>
    </source>
</evidence>
<dbReference type="PROSITE" id="PS01129">
    <property type="entry name" value="PSI_RLU"/>
    <property type="match status" value="1"/>
</dbReference>
<dbReference type="PANTHER" id="PTHR21600">
    <property type="entry name" value="MITOCHONDRIAL RNA PSEUDOURIDINE SYNTHASE"/>
    <property type="match status" value="1"/>
</dbReference>
<dbReference type="EMBL" id="AZFF01000029">
    <property type="protein sequence ID" value="KRL52922.1"/>
    <property type="molecule type" value="Genomic_DNA"/>
</dbReference>
<comment type="function">
    <text evidence="4">Responsible for synthesis of pseudouridine from uracil.</text>
</comment>
<dbReference type="Gene3D" id="3.30.2350.10">
    <property type="entry name" value="Pseudouridine synthase"/>
    <property type="match status" value="1"/>
</dbReference>
<dbReference type="Pfam" id="PF00849">
    <property type="entry name" value="PseudoU_synth_2"/>
    <property type="match status" value="1"/>
</dbReference>
<organism evidence="6 7">
    <name type="scientific">Furfurilactobacillus rossiae DSM 15814</name>
    <dbReference type="NCBI Taxonomy" id="1114972"/>
    <lineage>
        <taxon>Bacteria</taxon>
        <taxon>Bacillati</taxon>
        <taxon>Bacillota</taxon>
        <taxon>Bacilli</taxon>
        <taxon>Lactobacillales</taxon>
        <taxon>Lactobacillaceae</taxon>
        <taxon>Furfurilactobacillus</taxon>
    </lineage>
</organism>
<evidence type="ECO:0000256" key="3">
    <source>
        <dbReference type="PIRSR" id="PIRSR606225-1"/>
    </source>
</evidence>